<comment type="caution">
    <text evidence="2">The sequence shown here is derived from an EMBL/GenBank/DDBJ whole genome shotgun (WGS) entry which is preliminary data.</text>
</comment>
<dbReference type="RefSeq" id="WP_100344155.1">
    <property type="nucleotide sequence ID" value="NZ_PGFB01000002.1"/>
</dbReference>
<evidence type="ECO:0008006" key="4">
    <source>
        <dbReference type="Google" id="ProtNLM"/>
    </source>
</evidence>
<reference evidence="2 3" key="1">
    <citation type="submission" date="2017-11" db="EMBL/GenBank/DDBJ databases">
        <title>Genomic Encyclopedia of Archaeal and Bacterial Type Strains, Phase II (KMG-II): From Individual Species to Whole Genera.</title>
        <authorList>
            <person name="Goeker M."/>
        </authorList>
    </citation>
    <scope>NUCLEOTIDE SEQUENCE [LARGE SCALE GENOMIC DNA]</scope>
    <source>
        <strain evidence="2 3">DSM 25625</strain>
    </source>
</reference>
<dbReference type="EMBL" id="PGFB01000002">
    <property type="protein sequence ID" value="PJJ63687.1"/>
    <property type="molecule type" value="Genomic_DNA"/>
</dbReference>
<feature type="transmembrane region" description="Helical" evidence="1">
    <location>
        <begin position="47"/>
        <end position="70"/>
    </location>
</feature>
<accession>A0A2M9C022</accession>
<dbReference type="InterPro" id="IPR021354">
    <property type="entry name" value="DUF2975"/>
</dbReference>
<keyword evidence="3" id="KW-1185">Reference proteome</keyword>
<evidence type="ECO:0000313" key="3">
    <source>
        <dbReference type="Proteomes" id="UP000230161"/>
    </source>
</evidence>
<dbReference type="Proteomes" id="UP000230161">
    <property type="component" value="Unassembled WGS sequence"/>
</dbReference>
<dbReference type="Pfam" id="PF11188">
    <property type="entry name" value="DUF2975"/>
    <property type="match status" value="1"/>
</dbReference>
<evidence type="ECO:0000256" key="1">
    <source>
        <dbReference type="SAM" id="Phobius"/>
    </source>
</evidence>
<keyword evidence="1" id="KW-0472">Membrane</keyword>
<protein>
    <recommendedName>
        <fullName evidence="4">DUF2975 family protein</fullName>
    </recommendedName>
</protein>
<dbReference type="OrthoDB" id="3240470at2"/>
<dbReference type="AlphaFoldDB" id="A0A2M9C022"/>
<sequence>MQQAAVVGAKVVIAIILAVSLAGQVFVVPFMADEMVRMYPEFEGLRIPGIVGCIALVVCAQVALLCVWRLLSMVAGASIFSITAFRWVKVLIGCCAAFTGLIAAAFIVLYAANAMQGGVMVMLLAAFIGGIGATLLLVVMKGLLRKASQLEQDMAEVV</sequence>
<feature type="transmembrane region" description="Helical" evidence="1">
    <location>
        <begin position="118"/>
        <end position="139"/>
    </location>
</feature>
<feature type="transmembrane region" description="Helical" evidence="1">
    <location>
        <begin position="7"/>
        <end position="27"/>
    </location>
</feature>
<evidence type="ECO:0000313" key="2">
    <source>
        <dbReference type="EMBL" id="PJJ63687.1"/>
    </source>
</evidence>
<name>A0A2M9C022_9MICO</name>
<feature type="transmembrane region" description="Helical" evidence="1">
    <location>
        <begin position="90"/>
        <end position="112"/>
    </location>
</feature>
<organism evidence="2 3">
    <name type="scientific">Compostimonas suwonensis</name>
    <dbReference type="NCBI Taxonomy" id="1048394"/>
    <lineage>
        <taxon>Bacteria</taxon>
        <taxon>Bacillati</taxon>
        <taxon>Actinomycetota</taxon>
        <taxon>Actinomycetes</taxon>
        <taxon>Micrococcales</taxon>
        <taxon>Microbacteriaceae</taxon>
        <taxon>Compostimonas</taxon>
    </lineage>
</organism>
<keyword evidence="1" id="KW-0812">Transmembrane</keyword>
<keyword evidence="1" id="KW-1133">Transmembrane helix</keyword>
<gene>
    <name evidence="2" type="ORF">CLV54_1359</name>
</gene>
<proteinExistence type="predicted"/>